<comment type="similarity">
    <text evidence="1">Belongs to the Gfo/Idh/MocA family.</text>
</comment>
<evidence type="ECO:0000256" key="2">
    <source>
        <dbReference type="ARBA" id="ARBA00023002"/>
    </source>
</evidence>
<dbReference type="GO" id="GO:0000166">
    <property type="term" value="F:nucleotide binding"/>
    <property type="evidence" value="ECO:0007669"/>
    <property type="project" value="InterPro"/>
</dbReference>
<evidence type="ECO:0000313" key="5">
    <source>
        <dbReference type="EMBL" id="SMG02096.1"/>
    </source>
</evidence>
<dbReference type="EMBL" id="FXAN01000089">
    <property type="protein sequence ID" value="SMG02096.1"/>
    <property type="molecule type" value="Genomic_DNA"/>
</dbReference>
<evidence type="ECO:0000313" key="6">
    <source>
        <dbReference type="Proteomes" id="UP000198460"/>
    </source>
</evidence>
<evidence type="ECO:0000259" key="3">
    <source>
        <dbReference type="Pfam" id="PF01408"/>
    </source>
</evidence>
<feature type="domain" description="Gfo/Idh/MocA-like oxidoreductase N-terminal" evidence="3">
    <location>
        <begin position="35"/>
        <end position="149"/>
    </location>
</feature>
<accession>A0A238H9Q2</accession>
<dbReference type="SUPFAM" id="SSF55347">
    <property type="entry name" value="Glyceraldehyde-3-phosphate dehydrogenase-like, C-terminal domain"/>
    <property type="match status" value="1"/>
</dbReference>
<dbReference type="Gene3D" id="3.40.50.720">
    <property type="entry name" value="NAD(P)-binding Rossmann-like Domain"/>
    <property type="match status" value="1"/>
</dbReference>
<keyword evidence="2 5" id="KW-0560">Oxidoreductase</keyword>
<dbReference type="GO" id="GO:0047834">
    <property type="term" value="F:D-threo-aldose 1-dehydrogenase activity"/>
    <property type="evidence" value="ECO:0007669"/>
    <property type="project" value="UniProtKB-EC"/>
</dbReference>
<reference evidence="5 6" key="1">
    <citation type="submission" date="2017-04" db="EMBL/GenBank/DDBJ databases">
        <authorList>
            <person name="Afonso C.L."/>
            <person name="Miller P.J."/>
            <person name="Scott M.A."/>
            <person name="Spackman E."/>
            <person name="Goraichik I."/>
            <person name="Dimitrov K.M."/>
            <person name="Suarez D.L."/>
            <person name="Swayne D.E."/>
        </authorList>
    </citation>
    <scope>NUCLEOTIDE SEQUENCE [LARGE SCALE GENOMIC DNA]</scope>
    <source>
        <strain evidence="5">LMG 28154</strain>
    </source>
</reference>
<dbReference type="Pfam" id="PF01408">
    <property type="entry name" value="GFO_IDH_MocA"/>
    <property type="match status" value="1"/>
</dbReference>
<evidence type="ECO:0000259" key="4">
    <source>
        <dbReference type="Pfam" id="PF22725"/>
    </source>
</evidence>
<name>A0A238H9Q2_9BURK</name>
<dbReference type="InterPro" id="IPR036291">
    <property type="entry name" value="NAD(P)-bd_dom_sf"/>
</dbReference>
<feature type="domain" description="GFO/IDH/MocA-like oxidoreductase" evidence="4">
    <location>
        <begin position="160"/>
        <end position="249"/>
    </location>
</feature>
<evidence type="ECO:0000256" key="1">
    <source>
        <dbReference type="ARBA" id="ARBA00010928"/>
    </source>
</evidence>
<protein>
    <submittedName>
        <fullName evidence="5">L-fuco-beta-pyranose dehydrogenase</fullName>
        <ecNumber evidence="5">1.1.1.122</ecNumber>
    </submittedName>
</protein>
<dbReference type="AlphaFoldDB" id="A0A238H9Q2"/>
<dbReference type="PANTHER" id="PTHR22604:SF105">
    <property type="entry name" value="TRANS-1,2-DIHYDROBENZENE-1,2-DIOL DEHYDROGENASE"/>
    <property type="match status" value="1"/>
</dbReference>
<dbReference type="InterPro" id="IPR000683">
    <property type="entry name" value="Gfo/Idh/MocA-like_OxRdtase_N"/>
</dbReference>
<dbReference type="PANTHER" id="PTHR22604">
    <property type="entry name" value="OXIDOREDUCTASES"/>
    <property type="match status" value="1"/>
</dbReference>
<dbReference type="InterPro" id="IPR055170">
    <property type="entry name" value="GFO_IDH_MocA-like_dom"/>
</dbReference>
<proteinExistence type="inferred from homology"/>
<sequence>MPAVYHGGRPGFLLYAGSFSDTESSSMTEHPPAPIRFGIVGAGSIARRFAQGLAHVRAAALAHVWARRADAAAEFCREHGGACVGSFDALLASDIDAVYIATLNDSHAYYARAALDAGKAVLCEKPATVNARELETVLAAARSSQRLFMEAMKPAFYPLYRKLRAHLASDPIGGIALVRAGCASSTVPAGHPVYRAEQAGGALLDIGIYEMFLAVDWLGAMLDMQTFGRVGATGVDVFASVNARHERGISQLFCGLDVMGRGDALLAASGGTVTIHENWWNPARATIRYADGRVVELDEPFDGGGLNYEAAHFCELLRAGALESPVMTHDHSRRMIAMTDAARAALGVRYPMD</sequence>
<dbReference type="SUPFAM" id="SSF51735">
    <property type="entry name" value="NAD(P)-binding Rossmann-fold domains"/>
    <property type="match status" value="1"/>
</dbReference>
<organism evidence="5 6">
    <name type="scientific">Burkholderia singularis</name>
    <dbReference type="NCBI Taxonomy" id="1503053"/>
    <lineage>
        <taxon>Bacteria</taxon>
        <taxon>Pseudomonadati</taxon>
        <taxon>Pseudomonadota</taxon>
        <taxon>Betaproteobacteria</taxon>
        <taxon>Burkholderiales</taxon>
        <taxon>Burkholderiaceae</taxon>
        <taxon>Burkholderia</taxon>
        <taxon>pseudomallei group</taxon>
    </lineage>
</organism>
<dbReference type="Pfam" id="PF22725">
    <property type="entry name" value="GFO_IDH_MocA_C3"/>
    <property type="match status" value="1"/>
</dbReference>
<gene>
    <name evidence="5" type="ORF">BSIN_4859</name>
</gene>
<dbReference type="EC" id="1.1.1.122" evidence="5"/>
<dbReference type="Proteomes" id="UP000198460">
    <property type="component" value="Unassembled WGS sequence"/>
</dbReference>
<dbReference type="Gene3D" id="3.30.360.10">
    <property type="entry name" value="Dihydrodipicolinate Reductase, domain 2"/>
    <property type="match status" value="1"/>
</dbReference>
<dbReference type="InterPro" id="IPR050984">
    <property type="entry name" value="Gfo/Idh/MocA_domain"/>
</dbReference>